<reference evidence="2" key="1">
    <citation type="submission" date="2016-04" db="EMBL/GenBank/DDBJ databases">
        <authorList>
            <person name="Lyu Z."/>
            <person name="Lyu W."/>
        </authorList>
    </citation>
    <scope>NUCLEOTIDE SEQUENCE [LARGE SCALE GENOMIC DNA]</scope>
    <source>
        <strain evidence="2">C44</strain>
    </source>
</reference>
<evidence type="ECO:0008006" key="3">
    <source>
        <dbReference type="Google" id="ProtNLM"/>
    </source>
</evidence>
<evidence type="ECO:0000313" key="2">
    <source>
        <dbReference type="Proteomes" id="UP000078534"/>
    </source>
</evidence>
<name>A0A179SX75_9BACI</name>
<dbReference type="OrthoDB" id="9949990at2"/>
<dbReference type="RefSeq" id="WP_066332502.1">
    <property type="nucleotide sequence ID" value="NZ_LWSG01000015.1"/>
</dbReference>
<dbReference type="Proteomes" id="UP000078534">
    <property type="component" value="Unassembled WGS sequence"/>
</dbReference>
<protein>
    <recommendedName>
        <fullName evidence="3">Spore germination protein</fullName>
    </recommendedName>
</protein>
<gene>
    <name evidence="1" type="ORF">A6K24_22320</name>
</gene>
<accession>A0A179SX75</accession>
<dbReference type="EMBL" id="LWSG01000015">
    <property type="protein sequence ID" value="OAS86061.1"/>
    <property type="molecule type" value="Genomic_DNA"/>
</dbReference>
<proteinExistence type="predicted"/>
<organism evidence="1 2">
    <name type="scientific">Metabacillus litoralis</name>
    <dbReference type="NCBI Taxonomy" id="152268"/>
    <lineage>
        <taxon>Bacteria</taxon>
        <taxon>Bacillati</taxon>
        <taxon>Bacillota</taxon>
        <taxon>Bacilli</taxon>
        <taxon>Bacillales</taxon>
        <taxon>Bacillaceae</taxon>
        <taxon>Metabacillus</taxon>
    </lineage>
</organism>
<dbReference type="AlphaFoldDB" id="A0A179SX75"/>
<dbReference type="STRING" id="152268.A6K24_22320"/>
<evidence type="ECO:0000313" key="1">
    <source>
        <dbReference type="EMBL" id="OAS86061.1"/>
    </source>
</evidence>
<keyword evidence="2" id="KW-1185">Reference proteome</keyword>
<comment type="caution">
    <text evidence="1">The sequence shown here is derived from an EMBL/GenBank/DDBJ whole genome shotgun (WGS) entry which is preliminary data.</text>
</comment>
<sequence length="80" mass="8223">MSSSNFFNLQGIKIVNISGNASINPGSSNISGNGITGKIVGLSFGIGDGSITNSMHYNTYIDPDLVDQNEGASPSNSSQL</sequence>